<evidence type="ECO:0000313" key="3">
    <source>
        <dbReference type="Proteomes" id="UP000613401"/>
    </source>
</evidence>
<comment type="caution">
    <text evidence="2">The sequence shown here is derived from an EMBL/GenBank/DDBJ whole genome shotgun (WGS) entry which is preliminary data.</text>
</comment>
<protein>
    <submittedName>
        <fullName evidence="2">Uncharacterized protein</fullName>
    </submittedName>
</protein>
<organism evidence="2 3">
    <name type="scientific">Colletotrichum gloeosporioides</name>
    <name type="common">Anthracnose fungus</name>
    <name type="synonym">Glomerella cingulata</name>
    <dbReference type="NCBI Taxonomy" id="474922"/>
    <lineage>
        <taxon>Eukaryota</taxon>
        <taxon>Fungi</taxon>
        <taxon>Dikarya</taxon>
        <taxon>Ascomycota</taxon>
        <taxon>Pezizomycotina</taxon>
        <taxon>Sordariomycetes</taxon>
        <taxon>Hypocreomycetidae</taxon>
        <taxon>Glomerellales</taxon>
        <taxon>Glomerellaceae</taxon>
        <taxon>Colletotrichum</taxon>
        <taxon>Colletotrichum gloeosporioides species complex</taxon>
    </lineage>
</organism>
<evidence type="ECO:0000256" key="1">
    <source>
        <dbReference type="SAM" id="MobiDB-lite"/>
    </source>
</evidence>
<dbReference type="Proteomes" id="UP000613401">
    <property type="component" value="Unassembled WGS sequence"/>
</dbReference>
<dbReference type="RefSeq" id="XP_045269577.1">
    <property type="nucleotide sequence ID" value="XM_045400602.1"/>
</dbReference>
<proteinExistence type="predicted"/>
<dbReference type="PANTHER" id="PTHR42037:SF1">
    <property type="match status" value="1"/>
</dbReference>
<reference evidence="2" key="1">
    <citation type="journal article" date="2020" name="Phytopathology">
        <title>Genome sequence and comparative analysis of Colletotrichum gloeosporioides isolated from Liriodendron leaves.</title>
        <authorList>
            <person name="Fu F.F."/>
            <person name="Hao Z."/>
            <person name="Wang P."/>
            <person name="Lu Y."/>
            <person name="Xue L.J."/>
            <person name="Wei G."/>
            <person name="Tian Y."/>
            <person name="Baishi H."/>
            <person name="Xu H."/>
            <person name="Shi J."/>
            <person name="Cheng T."/>
            <person name="Wang G."/>
            <person name="Yi Y."/>
            <person name="Chen J."/>
        </authorList>
    </citation>
    <scope>NUCLEOTIDE SEQUENCE</scope>
    <source>
        <strain evidence="2">Lc1</strain>
    </source>
</reference>
<dbReference type="GeneID" id="69007637"/>
<dbReference type="EMBL" id="WVTB01000012">
    <property type="protein sequence ID" value="KAF3810418.1"/>
    <property type="molecule type" value="Genomic_DNA"/>
</dbReference>
<dbReference type="AlphaFoldDB" id="A0A8H4CUK4"/>
<evidence type="ECO:0000313" key="2">
    <source>
        <dbReference type="EMBL" id="KAF3810418.1"/>
    </source>
</evidence>
<sequence length="493" mass="56433">MALTPRLDPYKRLLSRFYEVLVLLWILRPVNGPHIISRLGNYSLQDVRRRFLKNLCFICDYDKGGKTTTAISVEDTADGYIFWISSNEGTKANVVEFLNGVLKLLKHHNGHPDGRRATERTLMTDCLEFATRRLHKESRILQSAARRCVQTLRVHQIFETLSVWLNRFEEAGDDDVLVCLTAYRVRHDHHMRLIEQLGQEMEEGVISRNEMQSFRDVHHMISSLGAHVRVISQLFDDANRLHSLLKSYRVDRVPKPEAATVPEIDDHMTLRGILIRLLPAGDERYETYLTYLSHMEPQVNIERRLRDRFDPQEPGTLKPCVHAEIQMLHHFHDDQRTFAAGDRYVACSKFACICCNSYFRNHPANIALLDCHQKTYPNWGVLQLPAGAKDKRWLDQRKIINAVIQDLKRMVLDQISQRHISSLNHPDSVSQFSTIMEDEQDATDSGTDVLEDESSETDTAGFNEDGLAAQASEISLQDESAGEDSDTGSGVQI</sequence>
<name>A0A8H4CUK4_COLGL</name>
<feature type="region of interest" description="Disordered" evidence="1">
    <location>
        <begin position="438"/>
        <end position="493"/>
    </location>
</feature>
<dbReference type="PANTHER" id="PTHR42037">
    <property type="match status" value="1"/>
</dbReference>
<dbReference type="Pfam" id="PF14441">
    <property type="entry name" value="OTT_1508_deam"/>
    <property type="match status" value="1"/>
</dbReference>
<accession>A0A8H4CUK4</accession>
<gene>
    <name evidence="2" type="ORF">GCG54_00000465</name>
</gene>
<reference evidence="2" key="2">
    <citation type="submission" date="2020-03" db="EMBL/GenBank/DDBJ databases">
        <authorList>
            <person name="Fu F.-F."/>
            <person name="Chen J."/>
        </authorList>
    </citation>
    <scope>NUCLEOTIDE SEQUENCE</scope>
    <source>
        <strain evidence="2">Lc1</strain>
    </source>
</reference>
<dbReference type="InterPro" id="IPR027796">
    <property type="entry name" value="OTT_1508_deam-like"/>
</dbReference>
<keyword evidence="3" id="KW-1185">Reference proteome</keyword>